<dbReference type="PANTHER" id="PTHR48022:SF10">
    <property type="entry name" value="MAJOR FACILITATOR SUPERFAMILY (MFS) PROFILE DOMAIN-CONTAINING PROTEIN"/>
    <property type="match status" value="1"/>
</dbReference>
<evidence type="ECO:0000256" key="7">
    <source>
        <dbReference type="SAM" id="Phobius"/>
    </source>
</evidence>
<proteinExistence type="inferred from homology"/>
<feature type="transmembrane region" description="Helical" evidence="7">
    <location>
        <begin position="309"/>
        <end position="331"/>
    </location>
</feature>
<dbReference type="InterPro" id="IPR005828">
    <property type="entry name" value="MFS_sugar_transport-like"/>
</dbReference>
<evidence type="ECO:0000313" key="10">
    <source>
        <dbReference type="Proteomes" id="UP000182658"/>
    </source>
</evidence>
<feature type="transmembrane region" description="Helical" evidence="7">
    <location>
        <begin position="70"/>
        <end position="91"/>
    </location>
</feature>
<reference evidence="9 10" key="1">
    <citation type="submission" date="2016-10" db="EMBL/GenBank/DDBJ databases">
        <title>Draft genome sequence of Coniochaeta ligniaria NRRL30616, a lignocellulolytic fungus for bioabatement of inhibitors in plant biomass hydrolysates.</title>
        <authorList>
            <consortium name="DOE Joint Genome Institute"/>
            <person name="Jimenez D.J."/>
            <person name="Hector R.E."/>
            <person name="Riley R."/>
            <person name="Sun H."/>
            <person name="Grigoriev I.V."/>
            <person name="Van Elsas J.D."/>
            <person name="Nichols N.N."/>
        </authorList>
    </citation>
    <scope>NUCLEOTIDE SEQUENCE [LARGE SCALE GENOMIC DNA]</scope>
    <source>
        <strain evidence="9 10">NRRL 30616</strain>
    </source>
</reference>
<feature type="compositionally biased region" description="Polar residues" evidence="6">
    <location>
        <begin position="516"/>
        <end position="528"/>
    </location>
</feature>
<feature type="transmembrane region" description="Helical" evidence="7">
    <location>
        <begin position="370"/>
        <end position="392"/>
    </location>
</feature>
<evidence type="ECO:0000256" key="4">
    <source>
        <dbReference type="ARBA" id="ARBA00022989"/>
    </source>
</evidence>
<evidence type="ECO:0000256" key="3">
    <source>
        <dbReference type="ARBA" id="ARBA00022692"/>
    </source>
</evidence>
<feature type="region of interest" description="Disordered" evidence="6">
    <location>
        <begin position="503"/>
        <end position="528"/>
    </location>
</feature>
<evidence type="ECO:0000313" key="9">
    <source>
        <dbReference type="EMBL" id="OIW25550.1"/>
    </source>
</evidence>
<comment type="similarity">
    <text evidence="2">Belongs to the major facilitator superfamily. Sugar transporter (TC 2.A.1.1) family.</text>
</comment>
<dbReference type="FunFam" id="1.20.1250.20:FF:000078">
    <property type="entry name" value="MFS maltose transporter, putative"/>
    <property type="match status" value="1"/>
</dbReference>
<dbReference type="PROSITE" id="PS50850">
    <property type="entry name" value="MFS"/>
    <property type="match status" value="1"/>
</dbReference>
<evidence type="ECO:0000256" key="5">
    <source>
        <dbReference type="ARBA" id="ARBA00023136"/>
    </source>
</evidence>
<dbReference type="Pfam" id="PF00083">
    <property type="entry name" value="Sugar_tr"/>
    <property type="match status" value="1"/>
</dbReference>
<feature type="domain" description="Major facilitator superfamily (MFS) profile" evidence="8">
    <location>
        <begin position="19"/>
        <end position="463"/>
    </location>
</feature>
<organism evidence="9 10">
    <name type="scientific">Coniochaeta ligniaria NRRL 30616</name>
    <dbReference type="NCBI Taxonomy" id="1408157"/>
    <lineage>
        <taxon>Eukaryota</taxon>
        <taxon>Fungi</taxon>
        <taxon>Dikarya</taxon>
        <taxon>Ascomycota</taxon>
        <taxon>Pezizomycotina</taxon>
        <taxon>Sordariomycetes</taxon>
        <taxon>Sordariomycetidae</taxon>
        <taxon>Coniochaetales</taxon>
        <taxon>Coniochaetaceae</taxon>
        <taxon>Coniochaeta</taxon>
    </lineage>
</organism>
<feature type="transmembrane region" description="Helical" evidence="7">
    <location>
        <begin position="155"/>
        <end position="174"/>
    </location>
</feature>
<dbReference type="EMBL" id="KV875101">
    <property type="protein sequence ID" value="OIW25550.1"/>
    <property type="molecule type" value="Genomic_DNA"/>
</dbReference>
<dbReference type="InterPro" id="IPR005829">
    <property type="entry name" value="Sugar_transporter_CS"/>
</dbReference>
<feature type="transmembrane region" description="Helical" evidence="7">
    <location>
        <begin position="404"/>
        <end position="429"/>
    </location>
</feature>
<dbReference type="STRING" id="1408157.A0A1J7IDJ8"/>
<accession>A0A1J7IDJ8</accession>
<protein>
    <submittedName>
        <fullName evidence="9">General substrate transporter</fullName>
    </submittedName>
</protein>
<keyword evidence="4 7" id="KW-1133">Transmembrane helix</keyword>
<dbReference type="GO" id="GO:0016020">
    <property type="term" value="C:membrane"/>
    <property type="evidence" value="ECO:0007669"/>
    <property type="project" value="UniProtKB-SubCell"/>
</dbReference>
<keyword evidence="10" id="KW-1185">Reference proteome</keyword>
<feature type="transmembrane region" description="Helical" evidence="7">
    <location>
        <begin position="274"/>
        <end position="297"/>
    </location>
</feature>
<feature type="transmembrane region" description="Helical" evidence="7">
    <location>
        <begin position="338"/>
        <end position="358"/>
    </location>
</feature>
<dbReference type="InterPro" id="IPR020846">
    <property type="entry name" value="MFS_dom"/>
</dbReference>
<feature type="transmembrane region" description="Helical" evidence="7">
    <location>
        <begin position="123"/>
        <end position="143"/>
    </location>
</feature>
<sequence length="528" mass="58028">MAPHVDKETIRANWRCFVACGFMLVTPFQYGLDFGLIGGLQAMPGFLQVFGYRSPKTPSGWNITPERQQLISSLMTLGAFISSGTAGFVAAKLGRKTCLWLACLLCIVSDVIMMATTDIGALYAGRFLIGLANGYFMTFSQLYIQESSPAKYRGLFLAVFQFCTSFGTLIGTIVDWATAKRPDKSAYLIPLGIIYAVPLVLSIALFFVPESPRWLINKDRHEAGVASLKWLRPDGADVQAEADDIRSAIQRERELSSSVGFVDMFKNPIDRRRTILSVCAVTLQAASGSMFIIAYKAYFFTMAKVADPFAMSCVLSAVGLLALIINACIVVKFGRRRVLTMNGLVICGFLQLIVAVVYDKKPGQIVTGQVLVAMSCLYMMSYNGLIASYAWLAGGEIPSQRLRSYTFGLAAAVGFFAAWLTTFTAPYFINPASLNWGPKYGYIWFPSCLIGAVWVFFFLPETKGRTLEEIDEIFEAKVSARKFRAYQCTGVNLARANLEKTVSNDGDASDTEKGRATQNVETVPAKSQ</sequence>
<feature type="transmembrane region" description="Helical" evidence="7">
    <location>
        <begin position="98"/>
        <end position="117"/>
    </location>
</feature>
<dbReference type="InterPro" id="IPR050360">
    <property type="entry name" value="MFS_Sugar_Transporters"/>
</dbReference>
<evidence type="ECO:0000256" key="6">
    <source>
        <dbReference type="SAM" id="MobiDB-lite"/>
    </source>
</evidence>
<dbReference type="Gene3D" id="1.20.1250.20">
    <property type="entry name" value="MFS general substrate transporter like domains"/>
    <property type="match status" value="1"/>
</dbReference>
<name>A0A1J7IDJ8_9PEZI</name>
<evidence type="ECO:0000256" key="2">
    <source>
        <dbReference type="ARBA" id="ARBA00010992"/>
    </source>
</evidence>
<evidence type="ECO:0000256" key="1">
    <source>
        <dbReference type="ARBA" id="ARBA00004141"/>
    </source>
</evidence>
<dbReference type="InParanoid" id="A0A1J7IDJ8"/>
<evidence type="ECO:0000259" key="8">
    <source>
        <dbReference type="PROSITE" id="PS50850"/>
    </source>
</evidence>
<dbReference type="SUPFAM" id="SSF103473">
    <property type="entry name" value="MFS general substrate transporter"/>
    <property type="match status" value="1"/>
</dbReference>
<dbReference type="AlphaFoldDB" id="A0A1J7IDJ8"/>
<dbReference type="Proteomes" id="UP000182658">
    <property type="component" value="Unassembled WGS sequence"/>
</dbReference>
<dbReference type="PANTHER" id="PTHR48022">
    <property type="entry name" value="PLASTIDIC GLUCOSE TRANSPORTER 4"/>
    <property type="match status" value="1"/>
</dbReference>
<dbReference type="GO" id="GO:0005351">
    <property type="term" value="F:carbohydrate:proton symporter activity"/>
    <property type="evidence" value="ECO:0007669"/>
    <property type="project" value="TreeGrafter"/>
</dbReference>
<dbReference type="OrthoDB" id="6133115at2759"/>
<keyword evidence="3 7" id="KW-0812">Transmembrane</keyword>
<dbReference type="InterPro" id="IPR036259">
    <property type="entry name" value="MFS_trans_sf"/>
</dbReference>
<feature type="transmembrane region" description="Helical" evidence="7">
    <location>
        <begin position="441"/>
        <end position="459"/>
    </location>
</feature>
<comment type="subcellular location">
    <subcellularLocation>
        <location evidence="1">Membrane</location>
        <topology evidence="1">Multi-pass membrane protein</topology>
    </subcellularLocation>
</comment>
<keyword evidence="5 7" id="KW-0472">Membrane</keyword>
<feature type="transmembrane region" description="Helical" evidence="7">
    <location>
        <begin position="186"/>
        <end position="208"/>
    </location>
</feature>
<gene>
    <name evidence="9" type="ORF">CONLIGDRAFT_672564</name>
</gene>
<dbReference type="PROSITE" id="PS00217">
    <property type="entry name" value="SUGAR_TRANSPORT_2"/>
    <property type="match status" value="1"/>
</dbReference>